<reference evidence="2 3" key="1">
    <citation type="submission" date="2024-09" db="EMBL/GenBank/DDBJ databases">
        <authorList>
            <person name="Sun Q."/>
            <person name="Mori K."/>
        </authorList>
    </citation>
    <scope>NUCLEOTIDE SEQUENCE [LARGE SCALE GENOMIC DNA]</scope>
    <source>
        <strain evidence="2 3">TISTR 2452</strain>
    </source>
</reference>
<dbReference type="EMBL" id="JBHMDO010000015">
    <property type="protein sequence ID" value="MFB9325925.1"/>
    <property type="molecule type" value="Genomic_DNA"/>
</dbReference>
<protein>
    <submittedName>
        <fullName evidence="2">Phosphodiester glycosidase family protein</fullName>
    </submittedName>
</protein>
<name>A0ABV5KL18_9BACL</name>
<dbReference type="Pfam" id="PF09992">
    <property type="entry name" value="NAGPA"/>
    <property type="match status" value="1"/>
</dbReference>
<evidence type="ECO:0000313" key="2">
    <source>
        <dbReference type="EMBL" id="MFB9325925.1"/>
    </source>
</evidence>
<keyword evidence="3" id="KW-1185">Reference proteome</keyword>
<dbReference type="InterPro" id="IPR018711">
    <property type="entry name" value="NAGPA"/>
</dbReference>
<gene>
    <name evidence="2" type="ORF">ACFFSY_08290</name>
</gene>
<keyword evidence="2" id="KW-0326">Glycosidase</keyword>
<evidence type="ECO:0000313" key="3">
    <source>
        <dbReference type="Proteomes" id="UP001589747"/>
    </source>
</evidence>
<dbReference type="RefSeq" id="WP_377492681.1">
    <property type="nucleotide sequence ID" value="NZ_JBHMDO010000015.1"/>
</dbReference>
<accession>A0ABV5KL18</accession>
<dbReference type="Proteomes" id="UP001589747">
    <property type="component" value="Unassembled WGS sequence"/>
</dbReference>
<keyword evidence="2" id="KW-0378">Hydrolase</keyword>
<feature type="domain" description="Phosphodiester glycosidase" evidence="1">
    <location>
        <begin position="43"/>
        <end position="242"/>
    </location>
</feature>
<organism evidence="2 3">
    <name type="scientific">Paenibacillus aurantiacus</name>
    <dbReference type="NCBI Taxonomy" id="1936118"/>
    <lineage>
        <taxon>Bacteria</taxon>
        <taxon>Bacillati</taxon>
        <taxon>Bacillota</taxon>
        <taxon>Bacilli</taxon>
        <taxon>Bacillales</taxon>
        <taxon>Paenibacillaceae</taxon>
        <taxon>Paenibacillus</taxon>
    </lineage>
</organism>
<comment type="caution">
    <text evidence="2">The sequence shown here is derived from an EMBL/GenBank/DDBJ whole genome shotgun (WGS) entry which is preliminary data.</text>
</comment>
<proteinExistence type="predicted"/>
<dbReference type="GO" id="GO:0016798">
    <property type="term" value="F:hydrolase activity, acting on glycosyl bonds"/>
    <property type="evidence" value="ECO:0007669"/>
    <property type="project" value="UniProtKB-KW"/>
</dbReference>
<sequence>MATNYSYFEQSASGSTFRVIKTHVSNLKNEIIKKPVCNTTFYGINGGVFNSPNGYSSAPTEGLAIGWNKGDTTFNDANAYGNKSRGTLFTYFDAAANTTKAGITRCTNIANLKSQMGQNLDYRLMIGGGDFALGITSDSDWKTQVFDPEQWSTVPDVGGGLIQDPRRSGIGLAVENGKWVAYLAISTANATLYDLRKLFKDLGCFNAIHLDGSGSAQMQVYANNTTIKDRGSDPDRYVWNMVRLIATT</sequence>
<evidence type="ECO:0000259" key="1">
    <source>
        <dbReference type="Pfam" id="PF09992"/>
    </source>
</evidence>